<dbReference type="OrthoDB" id="6132182at2759"/>
<dbReference type="InterPro" id="IPR002227">
    <property type="entry name" value="Tyrosinase_Cu-bd"/>
</dbReference>
<dbReference type="PROSITE" id="PS00498">
    <property type="entry name" value="TYROSINASE_2"/>
    <property type="match status" value="1"/>
</dbReference>
<reference evidence="7 8" key="1">
    <citation type="journal article" date="2018" name="Sci. Rep.">
        <title>Comparative genomics provides insights into the lifestyle and reveals functional heterogeneity of dark septate endophytic fungi.</title>
        <authorList>
            <person name="Knapp D.G."/>
            <person name="Nemeth J.B."/>
            <person name="Barry K."/>
            <person name="Hainaut M."/>
            <person name="Henrissat B."/>
            <person name="Johnson J."/>
            <person name="Kuo A."/>
            <person name="Lim J.H.P."/>
            <person name="Lipzen A."/>
            <person name="Nolan M."/>
            <person name="Ohm R.A."/>
            <person name="Tamas L."/>
            <person name="Grigoriev I.V."/>
            <person name="Spatafora J.W."/>
            <person name="Nagy L.G."/>
            <person name="Kovacs G.M."/>
        </authorList>
    </citation>
    <scope>NUCLEOTIDE SEQUENCE [LARGE SCALE GENOMIC DNA]</scope>
    <source>
        <strain evidence="7 8">DSE2036</strain>
    </source>
</reference>
<proteinExistence type="predicted"/>
<dbReference type="STRING" id="97972.A0A2V1D7E7"/>
<name>A0A2V1D7E7_9PLEO</name>
<dbReference type="EMBL" id="KZ805553">
    <property type="protein sequence ID" value="PVH94047.1"/>
    <property type="molecule type" value="Genomic_DNA"/>
</dbReference>
<gene>
    <name evidence="7" type="ORF">DM02DRAFT_618883</name>
</gene>
<evidence type="ECO:0000256" key="3">
    <source>
        <dbReference type="SAM" id="MobiDB-lite"/>
    </source>
</evidence>
<dbReference type="PANTHER" id="PTHR11474">
    <property type="entry name" value="TYROSINASE FAMILY MEMBER"/>
    <property type="match status" value="1"/>
</dbReference>
<keyword evidence="8" id="KW-1185">Reference proteome</keyword>
<sequence length="350" mass="38217">MSSFKLVHALLVAASVRLAVAQNNSSCTEIRARVSWTNLTSDEKTAYINADLCLINAPAKLGVEGAVTRWDDIQWPHVVQAASVHGVGAFLPFHRYYLTAHEHLMRTECGYTGRMPYWDEFAAIGRMYDTDMFDDQYFGGNGTDDGTYQVIDGQFANLTLRWLGDGSVKDHYLTRINDEGALNQTDQENIDKCNAITNYTSAWECWSGGPHSAGHQAISGIMGDGTLSPGDPLFYLHHSYLDKLWWEWQKLDLPNRLLDMGGPNIPEAGSQPGGPSGGSNGTGVASARGVPENPSGHLGGTGPEFTDYFGDNGGNVTTLNHTIYMANILPNVTIAQLMDLNGPVICSEYY</sequence>
<evidence type="ECO:0000313" key="7">
    <source>
        <dbReference type="EMBL" id="PVH94047.1"/>
    </source>
</evidence>
<evidence type="ECO:0000256" key="1">
    <source>
        <dbReference type="ARBA" id="ARBA00022723"/>
    </source>
</evidence>
<dbReference type="InterPro" id="IPR050316">
    <property type="entry name" value="Tyrosinase/Hemocyanin"/>
</dbReference>
<evidence type="ECO:0000256" key="2">
    <source>
        <dbReference type="ARBA" id="ARBA00023008"/>
    </source>
</evidence>
<dbReference type="GO" id="GO:0046872">
    <property type="term" value="F:metal ion binding"/>
    <property type="evidence" value="ECO:0007669"/>
    <property type="project" value="UniProtKB-KW"/>
</dbReference>
<evidence type="ECO:0000259" key="5">
    <source>
        <dbReference type="PROSITE" id="PS00497"/>
    </source>
</evidence>
<dbReference type="Proteomes" id="UP000244855">
    <property type="component" value="Unassembled WGS sequence"/>
</dbReference>
<dbReference type="PANTHER" id="PTHR11474:SF126">
    <property type="entry name" value="TYROSINASE-LIKE PROTEIN TYR-1-RELATED"/>
    <property type="match status" value="1"/>
</dbReference>
<dbReference type="AlphaFoldDB" id="A0A2V1D7E7"/>
<evidence type="ECO:0000313" key="8">
    <source>
        <dbReference type="Proteomes" id="UP000244855"/>
    </source>
</evidence>
<evidence type="ECO:0000256" key="4">
    <source>
        <dbReference type="SAM" id="SignalP"/>
    </source>
</evidence>
<keyword evidence="4" id="KW-0732">Signal</keyword>
<keyword evidence="2" id="KW-0186">Copper</keyword>
<dbReference type="Gene3D" id="1.10.1280.10">
    <property type="entry name" value="Di-copper center containing domain from catechol oxidase"/>
    <property type="match status" value="1"/>
</dbReference>
<dbReference type="GO" id="GO:0016491">
    <property type="term" value="F:oxidoreductase activity"/>
    <property type="evidence" value="ECO:0007669"/>
    <property type="project" value="InterPro"/>
</dbReference>
<feature type="signal peptide" evidence="4">
    <location>
        <begin position="1"/>
        <end position="21"/>
    </location>
</feature>
<feature type="region of interest" description="Disordered" evidence="3">
    <location>
        <begin position="262"/>
        <end position="305"/>
    </location>
</feature>
<feature type="compositionally biased region" description="Gly residues" evidence="3">
    <location>
        <begin position="271"/>
        <end position="281"/>
    </location>
</feature>
<dbReference type="PROSITE" id="PS00497">
    <property type="entry name" value="TYROSINASE_1"/>
    <property type="match status" value="1"/>
</dbReference>
<organism evidence="7 8">
    <name type="scientific">Periconia macrospinosa</name>
    <dbReference type="NCBI Taxonomy" id="97972"/>
    <lineage>
        <taxon>Eukaryota</taxon>
        <taxon>Fungi</taxon>
        <taxon>Dikarya</taxon>
        <taxon>Ascomycota</taxon>
        <taxon>Pezizomycotina</taxon>
        <taxon>Dothideomycetes</taxon>
        <taxon>Pleosporomycetidae</taxon>
        <taxon>Pleosporales</taxon>
        <taxon>Massarineae</taxon>
        <taxon>Periconiaceae</taxon>
        <taxon>Periconia</taxon>
    </lineage>
</organism>
<feature type="domain" description="Tyrosinase copper-binding" evidence="5">
    <location>
        <begin position="85"/>
        <end position="102"/>
    </location>
</feature>
<dbReference type="SUPFAM" id="SSF48056">
    <property type="entry name" value="Di-copper centre-containing domain"/>
    <property type="match status" value="1"/>
</dbReference>
<feature type="domain" description="Tyrosinase copper-binding" evidence="6">
    <location>
        <begin position="231"/>
        <end position="242"/>
    </location>
</feature>
<dbReference type="Pfam" id="PF00264">
    <property type="entry name" value="Tyrosinase"/>
    <property type="match status" value="1"/>
</dbReference>
<feature type="chain" id="PRO_5016043194" evidence="4">
    <location>
        <begin position="22"/>
        <end position="350"/>
    </location>
</feature>
<protein>
    <submittedName>
        <fullName evidence="7">Di-copper centre-containing protein</fullName>
    </submittedName>
</protein>
<dbReference type="InterPro" id="IPR008922">
    <property type="entry name" value="Di-copper_centre_dom_sf"/>
</dbReference>
<evidence type="ECO:0000259" key="6">
    <source>
        <dbReference type="PROSITE" id="PS00498"/>
    </source>
</evidence>
<dbReference type="PRINTS" id="PR00092">
    <property type="entry name" value="TYROSINASE"/>
</dbReference>
<accession>A0A2V1D7E7</accession>
<keyword evidence="1" id="KW-0479">Metal-binding</keyword>